<gene>
    <name evidence="1" type="ORF">HNR36_000348</name>
</gene>
<evidence type="ECO:0000313" key="2">
    <source>
        <dbReference type="Proteomes" id="UP000557217"/>
    </source>
</evidence>
<dbReference type="EMBL" id="JACHGZ010000002">
    <property type="protein sequence ID" value="MBB5147966.1"/>
    <property type="molecule type" value="Genomic_DNA"/>
</dbReference>
<accession>A0A840PYN5</accession>
<keyword evidence="2" id="KW-1185">Reference proteome</keyword>
<dbReference type="Proteomes" id="UP000557217">
    <property type="component" value="Unassembled WGS sequence"/>
</dbReference>
<dbReference type="RefSeq" id="WP_096550218.1">
    <property type="nucleotide sequence ID" value="NZ_AP018335.1"/>
</dbReference>
<proteinExistence type="predicted"/>
<evidence type="ECO:0000313" key="1">
    <source>
        <dbReference type="EMBL" id="MBB5147966.1"/>
    </source>
</evidence>
<dbReference type="AlphaFoldDB" id="A0A840PYN5"/>
<name>A0A840PYN5_URETH</name>
<organism evidence="1 2">
    <name type="scientific">Ureibacillus thermosphaericus</name>
    <dbReference type="NCBI Taxonomy" id="51173"/>
    <lineage>
        <taxon>Bacteria</taxon>
        <taxon>Bacillati</taxon>
        <taxon>Bacillota</taxon>
        <taxon>Bacilli</taxon>
        <taxon>Bacillales</taxon>
        <taxon>Caryophanaceae</taxon>
        <taxon>Ureibacillus</taxon>
    </lineage>
</organism>
<protein>
    <submittedName>
        <fullName evidence="1">Uncharacterized protein</fullName>
    </submittedName>
</protein>
<reference evidence="1 2" key="1">
    <citation type="submission" date="2020-08" db="EMBL/GenBank/DDBJ databases">
        <title>Genomic Encyclopedia of Type Strains, Phase IV (KMG-IV): sequencing the most valuable type-strain genomes for metagenomic binning, comparative biology and taxonomic classification.</title>
        <authorList>
            <person name="Goeker M."/>
        </authorList>
    </citation>
    <scope>NUCLEOTIDE SEQUENCE [LARGE SCALE GENOMIC DNA]</scope>
    <source>
        <strain evidence="1 2">DSM 10633</strain>
    </source>
</reference>
<comment type="caution">
    <text evidence="1">The sequence shown here is derived from an EMBL/GenBank/DDBJ whole genome shotgun (WGS) entry which is preliminary data.</text>
</comment>
<sequence length="221" mass="26352">MKSEFDNDIKGENVVVEFLEKYFYSNFNFETYHRFVDKDMQNKGVDLKFSTKQKEYIVDEKAAIRYPNGLPTFAFELTYIKDGKVKEGWFYDNTKETNHYILIWPIRKDVPLEKLKVEHIYSAELMLVDRYEFQKYIFLKYNLKKEDFYAKAREIRENGQIDEPSTIAKESSAKYYFSTQLAEKPINIIFQKEELLKSNAIKAYYNVTPFGYQNLLKKGNG</sequence>